<dbReference type="EMBL" id="CP045897">
    <property type="protein sequence ID" value="QQP51903.1"/>
    <property type="molecule type" value="Genomic_DNA"/>
</dbReference>
<dbReference type="Proteomes" id="UP000595437">
    <property type="component" value="Chromosome 8"/>
</dbReference>
<reference evidence="2" key="1">
    <citation type="submission" date="2021-01" db="EMBL/GenBank/DDBJ databases">
        <title>Caligus Genome Assembly.</title>
        <authorList>
            <person name="Gallardo-Escarate C."/>
        </authorList>
    </citation>
    <scope>NUCLEOTIDE SEQUENCE [LARGE SCALE GENOMIC DNA]</scope>
</reference>
<organism evidence="1 2">
    <name type="scientific">Caligus rogercresseyi</name>
    <name type="common">Sea louse</name>
    <dbReference type="NCBI Taxonomy" id="217165"/>
    <lineage>
        <taxon>Eukaryota</taxon>
        <taxon>Metazoa</taxon>
        <taxon>Ecdysozoa</taxon>
        <taxon>Arthropoda</taxon>
        <taxon>Crustacea</taxon>
        <taxon>Multicrustacea</taxon>
        <taxon>Hexanauplia</taxon>
        <taxon>Copepoda</taxon>
        <taxon>Siphonostomatoida</taxon>
        <taxon>Caligidae</taxon>
        <taxon>Caligus</taxon>
    </lineage>
</organism>
<dbReference type="AlphaFoldDB" id="A0A7T8HKW6"/>
<name>A0A7T8HKW6_CALRO</name>
<evidence type="ECO:0000313" key="2">
    <source>
        <dbReference type="Proteomes" id="UP000595437"/>
    </source>
</evidence>
<protein>
    <submittedName>
        <fullName evidence="1">Uncharacterized protein</fullName>
    </submittedName>
</protein>
<sequence>MKDILLELSSDFTLLTAFNSKPLSEFRISVQNEYPQLSGAAEDELMPFGCTYLC</sequence>
<accession>A0A7T8HKW6</accession>
<proteinExistence type="predicted"/>
<keyword evidence="2" id="KW-1185">Reference proteome</keyword>
<evidence type="ECO:0000313" key="1">
    <source>
        <dbReference type="EMBL" id="QQP51903.1"/>
    </source>
</evidence>
<gene>
    <name evidence="1" type="ORF">FKW44_013397</name>
</gene>